<sequence>MTLVAVSLFCSLQAQDSGPERRFEAGVVAGLNLSQVDGDKLLGFYKYGFQGGIKADAVLSERWKVGIELLFSQQGARQSRFDNPSSELDVENIQFNMVEAPVLVHFRDWKLQFTAGGSYGNIINYTVTEVTGEDGTERHPISQDVFSVILGGSFYFTENWVMDIRWSRWLNSPYSEELAEANDQTLVPWIGRNITIRGCYLF</sequence>
<feature type="domain" description="Outer membrane protein beta-barrel" evidence="2">
    <location>
        <begin position="3"/>
        <end position="168"/>
    </location>
</feature>
<dbReference type="InterPro" id="IPR011250">
    <property type="entry name" value="OMP/PagP_B-barrel"/>
</dbReference>
<dbReference type="InterPro" id="IPR027385">
    <property type="entry name" value="Beta-barrel_OMP"/>
</dbReference>
<evidence type="ECO:0000313" key="4">
    <source>
        <dbReference type="Proteomes" id="UP000029736"/>
    </source>
</evidence>
<evidence type="ECO:0000313" key="3">
    <source>
        <dbReference type="EMBL" id="KGE88353.1"/>
    </source>
</evidence>
<evidence type="ECO:0000259" key="2">
    <source>
        <dbReference type="Pfam" id="PF13505"/>
    </source>
</evidence>
<dbReference type="AlphaFoldDB" id="A0A098S9N8"/>
<accession>A0A098S9N8</accession>
<dbReference type="SUPFAM" id="SSF56925">
    <property type="entry name" value="OMPA-like"/>
    <property type="match status" value="1"/>
</dbReference>
<comment type="caution">
    <text evidence="3">The sequence shown here is derived from an EMBL/GenBank/DDBJ whole genome shotgun (WGS) entry which is preliminary data.</text>
</comment>
<evidence type="ECO:0000256" key="1">
    <source>
        <dbReference type="ARBA" id="ARBA00022729"/>
    </source>
</evidence>
<organism evidence="3 4">
    <name type="scientific">Phaeodactylibacter xiamenensis</name>
    <dbReference type="NCBI Taxonomy" id="1524460"/>
    <lineage>
        <taxon>Bacteria</taxon>
        <taxon>Pseudomonadati</taxon>
        <taxon>Bacteroidota</taxon>
        <taxon>Saprospiria</taxon>
        <taxon>Saprospirales</taxon>
        <taxon>Haliscomenobacteraceae</taxon>
        <taxon>Phaeodactylibacter</taxon>
    </lineage>
</organism>
<dbReference type="Pfam" id="PF13505">
    <property type="entry name" value="OMP_b-brl"/>
    <property type="match status" value="1"/>
</dbReference>
<gene>
    <name evidence="3" type="ORF">IX84_09145</name>
</gene>
<keyword evidence="1" id="KW-0732">Signal</keyword>
<dbReference type="EMBL" id="JPOS01000019">
    <property type="protein sequence ID" value="KGE88353.1"/>
    <property type="molecule type" value="Genomic_DNA"/>
</dbReference>
<dbReference type="STRING" id="1524460.IX84_09145"/>
<reference evidence="3 4" key="1">
    <citation type="journal article" date="2014" name="Int. J. Syst. Evol. Microbiol.">
        <title>Phaeodactylibacter xiamenensis gen. nov., sp. nov., a member of the family Saprospiraceae isolated from the marine alga Phaeodactylum tricornutum.</title>
        <authorList>
            <person name="Chen Z.Jr."/>
            <person name="Lei X."/>
            <person name="Lai Q."/>
            <person name="Li Y."/>
            <person name="Zhang B."/>
            <person name="Zhang J."/>
            <person name="Zhang H."/>
            <person name="Yang L."/>
            <person name="Zheng W."/>
            <person name="Tian Y."/>
            <person name="Yu Z."/>
            <person name="Xu H.Jr."/>
            <person name="Zheng T."/>
        </authorList>
    </citation>
    <scope>NUCLEOTIDE SEQUENCE [LARGE SCALE GENOMIC DNA]</scope>
    <source>
        <strain evidence="3 4">KD52</strain>
    </source>
</reference>
<keyword evidence="4" id="KW-1185">Reference proteome</keyword>
<dbReference type="Proteomes" id="UP000029736">
    <property type="component" value="Unassembled WGS sequence"/>
</dbReference>
<name>A0A098S9N8_9BACT</name>
<protein>
    <recommendedName>
        <fullName evidence="2">Outer membrane protein beta-barrel domain-containing protein</fullName>
    </recommendedName>
</protein>
<proteinExistence type="predicted"/>